<keyword evidence="3" id="KW-0804">Transcription</keyword>
<accession>A0ABV9NUQ8</accession>
<evidence type="ECO:0000256" key="3">
    <source>
        <dbReference type="ARBA" id="ARBA00023163"/>
    </source>
</evidence>
<evidence type="ECO:0000313" key="5">
    <source>
        <dbReference type="EMBL" id="MFC4735961.1"/>
    </source>
</evidence>
<dbReference type="SUPFAM" id="SSF46689">
    <property type="entry name" value="Homeodomain-like"/>
    <property type="match status" value="2"/>
</dbReference>
<evidence type="ECO:0000256" key="2">
    <source>
        <dbReference type="ARBA" id="ARBA00023125"/>
    </source>
</evidence>
<evidence type="ECO:0000259" key="4">
    <source>
        <dbReference type="PROSITE" id="PS01124"/>
    </source>
</evidence>
<dbReference type="PANTHER" id="PTHR43280">
    <property type="entry name" value="ARAC-FAMILY TRANSCRIPTIONAL REGULATOR"/>
    <property type="match status" value="1"/>
</dbReference>
<keyword evidence="6" id="KW-1185">Reference proteome</keyword>
<evidence type="ECO:0000313" key="6">
    <source>
        <dbReference type="Proteomes" id="UP001595896"/>
    </source>
</evidence>
<dbReference type="PANTHER" id="PTHR43280:SF26">
    <property type="entry name" value="ARAC-FAMILY TRANSCRIPTIONAL REGULATOR"/>
    <property type="match status" value="1"/>
</dbReference>
<organism evidence="5 6">
    <name type="scientific">Bacillus daqingensis</name>
    <dbReference type="NCBI Taxonomy" id="872396"/>
    <lineage>
        <taxon>Bacteria</taxon>
        <taxon>Bacillati</taxon>
        <taxon>Bacillota</taxon>
        <taxon>Bacilli</taxon>
        <taxon>Bacillales</taxon>
        <taxon>Bacillaceae</taxon>
        <taxon>Bacillus</taxon>
    </lineage>
</organism>
<dbReference type="PROSITE" id="PS01124">
    <property type="entry name" value="HTH_ARAC_FAMILY_2"/>
    <property type="match status" value="1"/>
</dbReference>
<evidence type="ECO:0000256" key="1">
    <source>
        <dbReference type="ARBA" id="ARBA00023015"/>
    </source>
</evidence>
<dbReference type="InterPro" id="IPR009057">
    <property type="entry name" value="Homeodomain-like_sf"/>
</dbReference>
<dbReference type="RefSeq" id="WP_377908622.1">
    <property type="nucleotide sequence ID" value="NZ_JBHSGK010000004.1"/>
</dbReference>
<comment type="caution">
    <text evidence="5">The sequence shown here is derived from an EMBL/GenBank/DDBJ whole genome shotgun (WGS) entry which is preliminary data.</text>
</comment>
<keyword evidence="2" id="KW-0238">DNA-binding</keyword>
<protein>
    <submittedName>
        <fullName evidence="5">AraC family transcriptional regulator</fullName>
    </submittedName>
</protein>
<sequence length="238" mass="28341">MQERIVCEKRTYSSWVQTHEHAYGQLLFPLEGSLHIDINNQESIVREESYFYIPPQWKHTYFSPSYNEFLALDIPPGYLPPSYDAVTYEWLDEKWKALRFLLLEEIRQDNRTITELTKYILAQLQTAPSPSLQYIHEHFREKIPVEKLAQLEHYHPSHYIEWFRRRTGTTPYAYITGLRMEEARRLLTWSSYSATTIAVELGFENLSSFSRWFTANAGVSPRQFRRSLTIDKDHPTNR</sequence>
<dbReference type="Pfam" id="PF12833">
    <property type="entry name" value="HTH_18"/>
    <property type="match status" value="1"/>
</dbReference>
<feature type="domain" description="HTH araC/xylS-type" evidence="4">
    <location>
        <begin position="129"/>
        <end position="227"/>
    </location>
</feature>
<dbReference type="Gene3D" id="1.10.10.60">
    <property type="entry name" value="Homeodomain-like"/>
    <property type="match status" value="2"/>
</dbReference>
<dbReference type="InterPro" id="IPR014710">
    <property type="entry name" value="RmlC-like_jellyroll"/>
</dbReference>
<name>A0ABV9NUQ8_9BACI</name>
<dbReference type="EMBL" id="JBHSGK010000004">
    <property type="protein sequence ID" value="MFC4735961.1"/>
    <property type="molecule type" value="Genomic_DNA"/>
</dbReference>
<reference evidence="6" key="1">
    <citation type="journal article" date="2019" name="Int. J. Syst. Evol. Microbiol.">
        <title>The Global Catalogue of Microorganisms (GCM) 10K type strain sequencing project: providing services to taxonomists for standard genome sequencing and annotation.</title>
        <authorList>
            <consortium name="The Broad Institute Genomics Platform"/>
            <consortium name="The Broad Institute Genome Sequencing Center for Infectious Disease"/>
            <person name="Wu L."/>
            <person name="Ma J."/>
        </authorList>
    </citation>
    <scope>NUCLEOTIDE SEQUENCE [LARGE SCALE GENOMIC DNA]</scope>
    <source>
        <strain evidence="6">JCM 12165</strain>
    </source>
</reference>
<dbReference type="SMART" id="SM00342">
    <property type="entry name" value="HTH_ARAC"/>
    <property type="match status" value="1"/>
</dbReference>
<dbReference type="InterPro" id="IPR018060">
    <property type="entry name" value="HTH_AraC"/>
</dbReference>
<keyword evidence="1" id="KW-0805">Transcription regulation</keyword>
<dbReference type="Proteomes" id="UP001595896">
    <property type="component" value="Unassembled WGS sequence"/>
</dbReference>
<dbReference type="Gene3D" id="2.60.120.10">
    <property type="entry name" value="Jelly Rolls"/>
    <property type="match status" value="1"/>
</dbReference>
<dbReference type="SUPFAM" id="SSF51182">
    <property type="entry name" value="RmlC-like cupins"/>
    <property type="match status" value="1"/>
</dbReference>
<dbReference type="InterPro" id="IPR011051">
    <property type="entry name" value="RmlC_Cupin_sf"/>
</dbReference>
<proteinExistence type="predicted"/>
<gene>
    <name evidence="5" type="ORF">ACFO4L_05115</name>
</gene>